<proteinExistence type="predicted"/>
<feature type="transmembrane region" description="Helical" evidence="1">
    <location>
        <begin position="20"/>
        <end position="39"/>
    </location>
</feature>
<dbReference type="Proteomes" id="UP000245839">
    <property type="component" value="Unassembled WGS sequence"/>
</dbReference>
<dbReference type="OrthoDB" id="7956241at2"/>
<evidence type="ECO:0000313" key="3">
    <source>
        <dbReference type="EMBL" id="SSA38138.1"/>
    </source>
</evidence>
<reference evidence="3 5" key="1">
    <citation type="submission" date="2016-10" db="EMBL/GenBank/DDBJ databases">
        <authorList>
            <person name="Cai Z."/>
        </authorList>
    </citation>
    <scope>NUCLEOTIDE SEQUENCE [LARGE SCALE GENOMIC DNA]</scope>
    <source>
        <strain evidence="3 5">DSM 25227</strain>
    </source>
</reference>
<evidence type="ECO:0000256" key="1">
    <source>
        <dbReference type="SAM" id="Phobius"/>
    </source>
</evidence>
<protein>
    <submittedName>
        <fullName evidence="3">Uncharacterized protein</fullName>
    </submittedName>
</protein>
<gene>
    <name evidence="2" type="ORF">BCF38_101268</name>
    <name evidence="3" type="ORF">SAMN05421539_101268</name>
</gene>
<dbReference type="AlphaFoldDB" id="A0A2Y9A3U8"/>
<reference evidence="2 4" key="2">
    <citation type="submission" date="2018-03" db="EMBL/GenBank/DDBJ databases">
        <title>Genomic Encyclopedia of Archaeal and Bacterial Type Strains, Phase II (KMG-II): from individual species to whole genera.</title>
        <authorList>
            <person name="Goeker M."/>
        </authorList>
    </citation>
    <scope>NUCLEOTIDE SEQUENCE [LARGE SCALE GENOMIC DNA]</scope>
    <source>
        <strain evidence="2 4">DSM 25227</strain>
    </source>
</reference>
<sequence length="299" mass="30471">MSTPPPDADRPPLLGRLRRVAGFTLLITGALLLAGALLGSGGNSDIASELTHVTDAASHTAFATPRGPGPRVRATTGEGRCAIRAEAAPEPAARIALSMTAPCHARSRVDVVQGPLAVTTLLDDEGRGELILPALAEAPLIAVIVEDAEALTLQTWVTDFGLYERAVLQWGGGVGLGLHAFENDATWGDPGHVGPESPRDADYAMQGMGGFLTQLGDPSVSDGLGALVYTAPQGVRAALTLEAAVTSETCGQSIDAAAFRVGPGLDAEPRSVTMTVPGCQAVGDSVLIDGVLGSVGARD</sequence>
<keyword evidence="1" id="KW-0472">Membrane</keyword>
<evidence type="ECO:0000313" key="4">
    <source>
        <dbReference type="Proteomes" id="UP000245839"/>
    </source>
</evidence>
<dbReference type="EMBL" id="UETC01000001">
    <property type="protein sequence ID" value="SSA38138.1"/>
    <property type="molecule type" value="Genomic_DNA"/>
</dbReference>
<evidence type="ECO:0000313" key="5">
    <source>
        <dbReference type="Proteomes" id="UP000251571"/>
    </source>
</evidence>
<keyword evidence="4" id="KW-1185">Reference proteome</keyword>
<dbReference type="RefSeq" id="WP_109562477.1">
    <property type="nucleotide sequence ID" value="NZ_QGDJ01000001.1"/>
</dbReference>
<accession>A0A2Y9A3U8</accession>
<dbReference type="Proteomes" id="UP000251571">
    <property type="component" value="Unassembled WGS sequence"/>
</dbReference>
<organism evidence="3 5">
    <name type="scientific">Jannaschia seohaensis</name>
    <dbReference type="NCBI Taxonomy" id="475081"/>
    <lineage>
        <taxon>Bacteria</taxon>
        <taxon>Pseudomonadati</taxon>
        <taxon>Pseudomonadota</taxon>
        <taxon>Alphaproteobacteria</taxon>
        <taxon>Rhodobacterales</taxon>
        <taxon>Roseobacteraceae</taxon>
        <taxon>Jannaschia</taxon>
    </lineage>
</organism>
<name>A0A2Y9A3U8_9RHOB</name>
<keyword evidence="1" id="KW-1133">Transmembrane helix</keyword>
<keyword evidence="1" id="KW-0812">Transmembrane</keyword>
<dbReference type="EMBL" id="QGDJ01000001">
    <property type="protein sequence ID" value="PWJ21860.1"/>
    <property type="molecule type" value="Genomic_DNA"/>
</dbReference>
<evidence type="ECO:0000313" key="2">
    <source>
        <dbReference type="EMBL" id="PWJ21860.1"/>
    </source>
</evidence>